<reference evidence="3 4" key="1">
    <citation type="submission" date="2022-03" db="EMBL/GenBank/DDBJ databases">
        <authorList>
            <person name="Macdonald S."/>
            <person name="Ahmed S."/>
            <person name="Newling K."/>
        </authorList>
    </citation>
    <scope>NUCLEOTIDE SEQUENCE [LARGE SCALE GENOMIC DNA]</scope>
</reference>
<accession>A0ABC8JRW8</accession>
<protein>
    <recommendedName>
        <fullName evidence="5">Transmembrane protein</fullName>
    </recommendedName>
</protein>
<organism evidence="3 4">
    <name type="scientific">Eruca vesicaria subsp. sativa</name>
    <name type="common">Garden rocket</name>
    <name type="synonym">Eruca sativa</name>
    <dbReference type="NCBI Taxonomy" id="29727"/>
    <lineage>
        <taxon>Eukaryota</taxon>
        <taxon>Viridiplantae</taxon>
        <taxon>Streptophyta</taxon>
        <taxon>Embryophyta</taxon>
        <taxon>Tracheophyta</taxon>
        <taxon>Spermatophyta</taxon>
        <taxon>Magnoliopsida</taxon>
        <taxon>eudicotyledons</taxon>
        <taxon>Gunneridae</taxon>
        <taxon>Pentapetalae</taxon>
        <taxon>rosids</taxon>
        <taxon>malvids</taxon>
        <taxon>Brassicales</taxon>
        <taxon>Brassicaceae</taxon>
        <taxon>Brassiceae</taxon>
        <taxon>Eruca</taxon>
    </lineage>
</organism>
<dbReference type="EMBL" id="CAKOAT010121377">
    <property type="protein sequence ID" value="CAH8333416.1"/>
    <property type="molecule type" value="Genomic_DNA"/>
</dbReference>
<keyword evidence="4" id="KW-1185">Reference proteome</keyword>
<feature type="region of interest" description="Disordered" evidence="1">
    <location>
        <begin position="1"/>
        <end position="20"/>
    </location>
</feature>
<proteinExistence type="predicted"/>
<name>A0ABC8JRW8_ERUVS</name>
<gene>
    <name evidence="3" type="ORF">ERUC_LOCUS12868</name>
</gene>
<feature type="transmembrane region" description="Helical" evidence="2">
    <location>
        <begin position="32"/>
        <end position="54"/>
    </location>
</feature>
<dbReference type="AlphaFoldDB" id="A0ABC8JRW8"/>
<keyword evidence="2" id="KW-0812">Transmembrane</keyword>
<sequence>MSTYREQASTTVSGDPDDDTSGGITPADCCSVYFVTIIFLLLVSIASTVMNNLVQGKNTCYVDLFAHSISVSNATNVSTADWRTVFIAKSPVTGCNLSLHTVTSRLLRGDEVISQSPVTGCNLSLHTVTSRLLRGDEVISQVSPSLDDFGRLVTTSQTDEPVTNVDFKNVVTPVVNGSVVWDYRVESVVGLKAETAHGYVAVVCTDIPVKFTADAAGNVVGSLLGSMRRCEYSLRDNVNSVRY</sequence>
<evidence type="ECO:0008006" key="5">
    <source>
        <dbReference type="Google" id="ProtNLM"/>
    </source>
</evidence>
<comment type="caution">
    <text evidence="3">The sequence shown here is derived from an EMBL/GenBank/DDBJ whole genome shotgun (WGS) entry which is preliminary data.</text>
</comment>
<feature type="compositionally biased region" description="Polar residues" evidence="1">
    <location>
        <begin position="1"/>
        <end position="13"/>
    </location>
</feature>
<dbReference type="Proteomes" id="UP001642260">
    <property type="component" value="Unassembled WGS sequence"/>
</dbReference>
<evidence type="ECO:0000313" key="4">
    <source>
        <dbReference type="Proteomes" id="UP001642260"/>
    </source>
</evidence>
<keyword evidence="2" id="KW-0472">Membrane</keyword>
<evidence type="ECO:0000256" key="2">
    <source>
        <dbReference type="SAM" id="Phobius"/>
    </source>
</evidence>
<keyword evidence="2" id="KW-1133">Transmembrane helix</keyword>
<evidence type="ECO:0000313" key="3">
    <source>
        <dbReference type="EMBL" id="CAH8333416.1"/>
    </source>
</evidence>
<evidence type="ECO:0000256" key="1">
    <source>
        <dbReference type="SAM" id="MobiDB-lite"/>
    </source>
</evidence>